<evidence type="ECO:0000256" key="1">
    <source>
        <dbReference type="SAM" id="MobiDB-lite"/>
    </source>
</evidence>
<accession>A0AAV5GWG7</accession>
<feature type="transmembrane region" description="Helical" evidence="2">
    <location>
        <begin position="404"/>
        <end position="428"/>
    </location>
</feature>
<gene>
    <name evidence="3" type="ORF">Rhopal_007374-T1</name>
</gene>
<feature type="region of interest" description="Disordered" evidence="1">
    <location>
        <begin position="147"/>
        <end position="177"/>
    </location>
</feature>
<evidence type="ECO:0000313" key="3">
    <source>
        <dbReference type="EMBL" id="GJN94300.1"/>
    </source>
</evidence>
<feature type="transmembrane region" description="Helical" evidence="2">
    <location>
        <begin position="434"/>
        <end position="457"/>
    </location>
</feature>
<dbReference type="SUPFAM" id="SSF103473">
    <property type="entry name" value="MFS general substrate transporter"/>
    <property type="match status" value="2"/>
</dbReference>
<proteinExistence type="predicted"/>
<dbReference type="InterPro" id="IPR036259">
    <property type="entry name" value="MFS_trans_sf"/>
</dbReference>
<dbReference type="Gene3D" id="1.20.1250.20">
    <property type="entry name" value="MFS general substrate transporter like domains"/>
    <property type="match status" value="1"/>
</dbReference>
<name>A0AAV5GWG7_9BASI</name>
<dbReference type="EMBL" id="BQKY01000017">
    <property type="protein sequence ID" value="GJN94300.1"/>
    <property type="molecule type" value="Genomic_DNA"/>
</dbReference>
<evidence type="ECO:0000256" key="2">
    <source>
        <dbReference type="SAM" id="Phobius"/>
    </source>
</evidence>
<keyword evidence="2" id="KW-0472">Membrane</keyword>
<evidence type="ECO:0008006" key="5">
    <source>
        <dbReference type="Google" id="ProtNLM"/>
    </source>
</evidence>
<dbReference type="PANTHER" id="PTHR23524:SF1">
    <property type="entry name" value="MRH DOMAIN-CONTAINING PROTEIN-RELATED"/>
    <property type="match status" value="1"/>
</dbReference>
<comment type="caution">
    <text evidence="3">The sequence shown here is derived from an EMBL/GenBank/DDBJ whole genome shotgun (WGS) entry which is preliminary data.</text>
</comment>
<reference evidence="3 4" key="1">
    <citation type="submission" date="2021-12" db="EMBL/GenBank/DDBJ databases">
        <title>High titer production of polyol ester of fatty acids by Rhodotorula paludigena BS15 towards product separation-free biomass refinery.</title>
        <authorList>
            <person name="Mano J."/>
            <person name="Ono H."/>
            <person name="Tanaka T."/>
            <person name="Naito K."/>
            <person name="Sushida H."/>
            <person name="Ike M."/>
            <person name="Tokuyasu K."/>
            <person name="Kitaoka M."/>
        </authorList>
    </citation>
    <scope>NUCLEOTIDE SEQUENCE [LARGE SCALE GENOMIC DNA]</scope>
    <source>
        <strain evidence="3 4">BS15</strain>
    </source>
</reference>
<dbReference type="Proteomes" id="UP001342314">
    <property type="component" value="Unassembled WGS sequence"/>
</dbReference>
<keyword evidence="4" id="KW-1185">Reference proteome</keyword>
<feature type="transmembrane region" description="Helical" evidence="2">
    <location>
        <begin position="478"/>
        <end position="500"/>
    </location>
</feature>
<protein>
    <recommendedName>
        <fullName evidence="5">MFS transporter</fullName>
    </recommendedName>
</protein>
<feature type="transmembrane region" description="Helical" evidence="2">
    <location>
        <begin position="506"/>
        <end position="527"/>
    </location>
</feature>
<sequence>MSSRLSAWLGLSPGVSVAVLCAVLSNALLSVSYLVLVNAASPFVLSALVAVPAHEHGRATGTLLLADELTALALYLPAGALADERGVKAVAVAGHAVVAAALVAYVQARTEAQLVAARVLFAIGGSSLVTTLSAIFSSLSAVPALPAVDTSPEDDERAPLLAGAGPQPRPRSDSSASVLRRHENARMAGVLGFASGLGALIAVFGFLRLPTLLPPLLARNGESPADDAVQARALRVTFYLVAALALVEAALLAVALPLSTRSTSSRASEPGEANVDAEEGECAVRTEGAKSKLRKGAKRLVEGFRLAGQSEDVALGYAASFAYFSSHDLCSPAALFALGSPSNSTRDSCRGAYILASILTGSIQLLSLLLSPLIGIVAARASPPPPISLSETVDSTPRVQHPQAFSLALSLLLGSPSFLLFPFLPLALSSSSPLTWLAIAGMGVAQAAGIVLSLALVTTGRGVLKAREPERECAGALSGAYGLSGGLGILLVGSLAGFLFDRWAPAPFVLVGVIDAIVAVGAAVLWLRA</sequence>
<keyword evidence="2" id="KW-0812">Transmembrane</keyword>
<dbReference type="PANTHER" id="PTHR23524">
    <property type="entry name" value="TRANSPORTER, PUTATIVE (AFU_ORTHOLOGUE AFUA_8G04850)-RELATED"/>
    <property type="match status" value="1"/>
</dbReference>
<feature type="transmembrane region" description="Helical" evidence="2">
    <location>
        <begin position="187"/>
        <end position="209"/>
    </location>
</feature>
<evidence type="ECO:0000313" key="4">
    <source>
        <dbReference type="Proteomes" id="UP001342314"/>
    </source>
</evidence>
<feature type="transmembrane region" description="Helical" evidence="2">
    <location>
        <begin position="238"/>
        <end position="258"/>
    </location>
</feature>
<organism evidence="3 4">
    <name type="scientific">Rhodotorula paludigena</name>
    <dbReference type="NCBI Taxonomy" id="86838"/>
    <lineage>
        <taxon>Eukaryota</taxon>
        <taxon>Fungi</taxon>
        <taxon>Dikarya</taxon>
        <taxon>Basidiomycota</taxon>
        <taxon>Pucciniomycotina</taxon>
        <taxon>Microbotryomycetes</taxon>
        <taxon>Sporidiobolales</taxon>
        <taxon>Sporidiobolaceae</taxon>
        <taxon>Rhodotorula</taxon>
    </lineage>
</organism>
<dbReference type="AlphaFoldDB" id="A0AAV5GWG7"/>
<keyword evidence="2" id="KW-1133">Transmembrane helix</keyword>